<keyword evidence="3" id="KW-1185">Reference proteome</keyword>
<reference evidence="2 3" key="1">
    <citation type="submission" date="2016-04" db="EMBL/GenBank/DDBJ databases">
        <title>A degradative enzymes factory behind the ericoid mycorrhizal symbiosis.</title>
        <authorList>
            <consortium name="DOE Joint Genome Institute"/>
            <person name="Martino E."/>
            <person name="Morin E."/>
            <person name="Grelet G."/>
            <person name="Kuo A."/>
            <person name="Kohler A."/>
            <person name="Daghino S."/>
            <person name="Barry K."/>
            <person name="Choi C."/>
            <person name="Cichocki N."/>
            <person name="Clum A."/>
            <person name="Copeland A."/>
            <person name="Hainaut M."/>
            <person name="Haridas S."/>
            <person name="Labutti K."/>
            <person name="Lindquist E."/>
            <person name="Lipzen A."/>
            <person name="Khouja H.-R."/>
            <person name="Murat C."/>
            <person name="Ohm R."/>
            <person name="Olson A."/>
            <person name="Spatafora J."/>
            <person name="Veneault-Fourrey C."/>
            <person name="Henrissat B."/>
            <person name="Grigoriev I."/>
            <person name="Martin F."/>
            <person name="Perotto S."/>
        </authorList>
    </citation>
    <scope>NUCLEOTIDE SEQUENCE [LARGE SCALE GENOMIC DNA]</scope>
    <source>
        <strain evidence="2 3">F</strain>
    </source>
</reference>
<feature type="region of interest" description="Disordered" evidence="1">
    <location>
        <begin position="116"/>
        <end position="176"/>
    </location>
</feature>
<evidence type="ECO:0000256" key="1">
    <source>
        <dbReference type="SAM" id="MobiDB-lite"/>
    </source>
</evidence>
<dbReference type="OrthoDB" id="412788at2759"/>
<organism evidence="2 3">
    <name type="scientific">Hyaloscypha variabilis (strain UAMH 11265 / GT02V1 / F)</name>
    <name type="common">Meliniomyces variabilis</name>
    <dbReference type="NCBI Taxonomy" id="1149755"/>
    <lineage>
        <taxon>Eukaryota</taxon>
        <taxon>Fungi</taxon>
        <taxon>Dikarya</taxon>
        <taxon>Ascomycota</taxon>
        <taxon>Pezizomycotina</taxon>
        <taxon>Leotiomycetes</taxon>
        <taxon>Helotiales</taxon>
        <taxon>Hyaloscyphaceae</taxon>
        <taxon>Hyaloscypha</taxon>
        <taxon>Hyaloscypha variabilis</taxon>
    </lineage>
</organism>
<gene>
    <name evidence="2" type="ORF">L207DRAFT_588828</name>
</gene>
<proteinExistence type="predicted"/>
<evidence type="ECO:0000313" key="2">
    <source>
        <dbReference type="EMBL" id="PMD34230.1"/>
    </source>
</evidence>
<dbReference type="EMBL" id="KZ613954">
    <property type="protein sequence ID" value="PMD34230.1"/>
    <property type="molecule type" value="Genomic_DNA"/>
</dbReference>
<evidence type="ECO:0000313" key="3">
    <source>
        <dbReference type="Proteomes" id="UP000235786"/>
    </source>
</evidence>
<sequence>MAETATSTHVQLGEIQYVEPDTSHNPWNSTYMAAPLPKTVTQAIHPLHELQPSIFRSPSPYTLSTHAFTAIKHTSIMHSAHFTLSSFYEPSILVNHYIPEVEYLVKAVTEASVHSQLRTREKEEEDPNSKPDNSSSKPEMKRDVDLNKIVITTPNNANTKIGPARSMHIDTSPAGA</sequence>
<feature type="compositionally biased region" description="Polar residues" evidence="1">
    <location>
        <begin position="150"/>
        <end position="159"/>
    </location>
</feature>
<protein>
    <submittedName>
        <fullName evidence="2">Uncharacterized protein</fullName>
    </submittedName>
</protein>
<accession>A0A2J6R6U3</accession>
<dbReference type="AlphaFoldDB" id="A0A2J6R6U3"/>
<name>A0A2J6R6U3_HYAVF</name>
<dbReference type="Proteomes" id="UP000235786">
    <property type="component" value="Unassembled WGS sequence"/>
</dbReference>